<evidence type="ECO:0000313" key="5">
    <source>
        <dbReference type="EMBL" id="MBD1545408.1"/>
    </source>
</evidence>
<accession>A0A926S3K0</accession>
<dbReference type="Gene3D" id="1.10.101.10">
    <property type="entry name" value="PGBD-like superfamily/PGBD"/>
    <property type="match status" value="1"/>
</dbReference>
<evidence type="ECO:0000259" key="4">
    <source>
        <dbReference type="PROSITE" id="PS50208"/>
    </source>
</evidence>
<dbReference type="PANTHER" id="PTHR22576:SF37">
    <property type="entry name" value="MUCOSA-ASSOCIATED LYMPHOID TISSUE LYMPHOMA TRANSLOCATION PROTEIN 1"/>
    <property type="match status" value="1"/>
</dbReference>
<feature type="region of interest" description="Disordered" evidence="2">
    <location>
        <begin position="454"/>
        <end position="488"/>
    </location>
</feature>
<dbReference type="InterPro" id="IPR029030">
    <property type="entry name" value="Caspase-like_dom_sf"/>
</dbReference>
<dbReference type="SUPFAM" id="SSF52129">
    <property type="entry name" value="Caspase-like"/>
    <property type="match status" value="1"/>
</dbReference>
<reference evidence="5" key="1">
    <citation type="submission" date="2020-05" db="EMBL/GenBank/DDBJ databases">
        <title>Identification of trans-AT polyketide cluster in two marine bacteria, producers of a novel glutaramide-containing polyketide sesbanimide D and analogs.</title>
        <authorList>
            <person name="Kacar D."/>
            <person name="Rodriguez P."/>
            <person name="Canedo L."/>
            <person name="Gonzalez E."/>
            <person name="Galan B."/>
            <person name="De La Calle F."/>
            <person name="Garcia J.L."/>
        </authorList>
    </citation>
    <scope>NUCLEOTIDE SEQUENCE</scope>
    <source>
        <strain evidence="5">PHM038</strain>
    </source>
</reference>
<dbReference type="AlphaFoldDB" id="A0A926S3K0"/>
<evidence type="ECO:0000313" key="6">
    <source>
        <dbReference type="Proteomes" id="UP000598467"/>
    </source>
</evidence>
<dbReference type="InterPro" id="IPR036366">
    <property type="entry name" value="PGBDSf"/>
</dbReference>
<dbReference type="Proteomes" id="UP000598467">
    <property type="component" value="Unassembled WGS sequence"/>
</dbReference>
<keyword evidence="3" id="KW-0732">Signal</keyword>
<dbReference type="InterPro" id="IPR036365">
    <property type="entry name" value="PGBD-like_sf"/>
</dbReference>
<feature type="compositionally biased region" description="Low complexity" evidence="2">
    <location>
        <begin position="454"/>
        <end position="483"/>
    </location>
</feature>
<evidence type="ECO:0000256" key="1">
    <source>
        <dbReference type="ARBA" id="ARBA00010134"/>
    </source>
</evidence>
<evidence type="ECO:0000256" key="3">
    <source>
        <dbReference type="SAM" id="SignalP"/>
    </source>
</evidence>
<dbReference type="InterPro" id="IPR002477">
    <property type="entry name" value="Peptidoglycan-bd-like"/>
</dbReference>
<comment type="caution">
    <text evidence="5">The sequence shown here is derived from an EMBL/GenBank/DDBJ whole genome shotgun (WGS) entry which is preliminary data.</text>
</comment>
<dbReference type="GO" id="GO:0004197">
    <property type="term" value="F:cysteine-type endopeptidase activity"/>
    <property type="evidence" value="ECO:0007669"/>
    <property type="project" value="InterPro"/>
</dbReference>
<dbReference type="InterPro" id="IPR015917">
    <property type="entry name" value="Pept_C14A"/>
</dbReference>
<dbReference type="SMART" id="SM00115">
    <property type="entry name" value="CASc"/>
    <property type="match status" value="1"/>
</dbReference>
<dbReference type="Gene3D" id="3.40.50.1460">
    <property type="match status" value="1"/>
</dbReference>
<proteinExistence type="inferred from homology"/>
<dbReference type="PROSITE" id="PS50208">
    <property type="entry name" value="CASPASE_P20"/>
    <property type="match status" value="1"/>
</dbReference>
<dbReference type="Pfam" id="PF01471">
    <property type="entry name" value="PG_binding_1"/>
    <property type="match status" value="1"/>
</dbReference>
<dbReference type="InterPro" id="IPR052039">
    <property type="entry name" value="Caspase-related_regulators"/>
</dbReference>
<dbReference type="InterPro" id="IPR001309">
    <property type="entry name" value="Pept_C14_p20"/>
</dbReference>
<organism evidence="5 6">
    <name type="scientific">Roseibium aggregatum</name>
    <dbReference type="NCBI Taxonomy" id="187304"/>
    <lineage>
        <taxon>Bacteria</taxon>
        <taxon>Pseudomonadati</taxon>
        <taxon>Pseudomonadota</taxon>
        <taxon>Alphaproteobacteria</taxon>
        <taxon>Hyphomicrobiales</taxon>
        <taxon>Stappiaceae</taxon>
        <taxon>Roseibium</taxon>
    </lineage>
</organism>
<protein>
    <submittedName>
        <fullName evidence="5">Caspase</fullName>
    </submittedName>
</protein>
<comment type="similarity">
    <text evidence="1">Belongs to the peptidase C14A family.</text>
</comment>
<dbReference type="Pfam" id="PF00656">
    <property type="entry name" value="Peptidase_C14"/>
    <property type="match status" value="1"/>
</dbReference>
<name>A0A926S3K0_9HYPH</name>
<feature type="domain" description="Caspase family p20" evidence="4">
    <location>
        <begin position="21"/>
        <end position="150"/>
    </location>
</feature>
<dbReference type="GO" id="GO:0006508">
    <property type="term" value="P:proteolysis"/>
    <property type="evidence" value="ECO:0007669"/>
    <property type="project" value="InterPro"/>
</dbReference>
<sequence length="507" mass="54538">MFRKLLVVLSILLVSSAPALAKRVALVIGNSNYANTVVLPNPVNDATAMTTKLRNLGFEVVAGYDLNLRDMRKTVAQFARSAKGADIALLFYAGHGMQIGGQNYLVPVDARLQDETDLDFETMQMDFILRQMTNDVKVQLVFLDACRDNPLARSLARRMSPSRSATVGQGLAEIKLVETGGSGSVIAFSTSPGDVALDGDGQNSPFTAALLKHIDEPNASIQTVMTRVTGDVYNQTDRRQRPWVNASLIGEVFLNKTANQQVASLESGTADTQTNAAAAPVAPAVPATAALAWEREKAVWDAAEGTGSRAAYEAYLRAYPTGTFAEIAREKITKITRSAEATKDAAPTQGTSGPQISAADRQLEGNEQTEAQLGWGRSTRREVQARLNLAGFNTGHPDGVHGPMTRRAVTAWQTANDFVPTGYFTAPQYKLLSSQTQVQYVAWLQEEQRRIAAQRRVVSRSSTPQNNPPRNRNTNQNTNNNNNNGGGQVPAALLGGVIGGIIGGAIR</sequence>
<feature type="region of interest" description="Disordered" evidence="2">
    <location>
        <begin position="338"/>
        <end position="369"/>
    </location>
</feature>
<dbReference type="EMBL" id="JABFCZ010000004">
    <property type="protein sequence ID" value="MBD1545408.1"/>
    <property type="molecule type" value="Genomic_DNA"/>
</dbReference>
<dbReference type="SUPFAM" id="SSF47090">
    <property type="entry name" value="PGBD-like"/>
    <property type="match status" value="1"/>
</dbReference>
<feature type="signal peptide" evidence="3">
    <location>
        <begin position="1"/>
        <end position="21"/>
    </location>
</feature>
<dbReference type="PANTHER" id="PTHR22576">
    <property type="entry name" value="MUCOSA ASSOCIATED LYMPHOID TISSUE LYMPHOMA TRANSLOCATION PROTEIN 1/PARACASPASE"/>
    <property type="match status" value="1"/>
</dbReference>
<feature type="chain" id="PRO_5037187490" evidence="3">
    <location>
        <begin position="22"/>
        <end position="507"/>
    </location>
</feature>
<dbReference type="RefSeq" id="WP_190290082.1">
    <property type="nucleotide sequence ID" value="NZ_JABFCZ010000004.1"/>
</dbReference>
<gene>
    <name evidence="5" type="ORF">HK439_03990</name>
</gene>
<dbReference type="InterPro" id="IPR011600">
    <property type="entry name" value="Pept_C14_caspase"/>
</dbReference>
<evidence type="ECO:0000256" key="2">
    <source>
        <dbReference type="SAM" id="MobiDB-lite"/>
    </source>
</evidence>